<dbReference type="OrthoDB" id="9775296at2"/>
<keyword evidence="2" id="KW-0560">Oxidoreductase</keyword>
<dbReference type="GO" id="GO:0016491">
    <property type="term" value="F:oxidoreductase activity"/>
    <property type="evidence" value="ECO:0007669"/>
    <property type="project" value="UniProtKB-KW"/>
</dbReference>
<dbReference type="InterPro" id="IPR002347">
    <property type="entry name" value="SDR_fam"/>
</dbReference>
<sequence>MSAEKVWFITGCSSGFGREIAKQALATGAKVVITARNINDIAGFRNEYPDRVLLLSLDVTNPEQIREAIAETIKKFSRIDVLVNNAGYGIVGAIEEIPEAEVRKIFDTNFYAVLNLTRAALPFMRKQKSGHIVNMSCAGGIISTPFLGIYNASKFALEGMSEALAQELDPLGIHVTLIESGPLRTKFLEHSLLKFDGIEDYNEQRNLLLNALDHYKGNQPGDPEKIAQTIIQVVANPVPPLHLPLGKFAYERIREKISTLSDTMSSWEAVAIDTDYK</sequence>
<dbReference type="KEGG" id="asip:AQUSIP_10600"/>
<gene>
    <name evidence="4" type="ORF">AQUSIP_10600</name>
</gene>
<comment type="similarity">
    <text evidence="1 3">Belongs to the short-chain dehydrogenases/reductases (SDR) family.</text>
</comment>
<dbReference type="Pfam" id="PF00106">
    <property type="entry name" value="adh_short"/>
    <property type="match status" value="1"/>
</dbReference>
<protein>
    <submittedName>
        <fullName evidence="4">Putative oxidoreductase</fullName>
    </submittedName>
</protein>
<evidence type="ECO:0000313" key="4">
    <source>
        <dbReference type="EMBL" id="VVC75766.1"/>
    </source>
</evidence>
<dbReference type="Proteomes" id="UP000324194">
    <property type="component" value="Chromosome 1"/>
</dbReference>
<evidence type="ECO:0000313" key="5">
    <source>
        <dbReference type="Proteomes" id="UP000324194"/>
    </source>
</evidence>
<dbReference type="Gene3D" id="3.40.50.720">
    <property type="entry name" value="NAD(P)-binding Rossmann-like Domain"/>
    <property type="match status" value="1"/>
</dbReference>
<dbReference type="PANTHER" id="PTHR43976">
    <property type="entry name" value="SHORT CHAIN DEHYDROGENASE"/>
    <property type="match status" value="1"/>
</dbReference>
<dbReference type="InterPro" id="IPR051911">
    <property type="entry name" value="SDR_oxidoreductase"/>
</dbReference>
<accession>A0A5E4PHG5</accession>
<organism evidence="4 5">
    <name type="scientific">Aquicella siphonis</name>
    <dbReference type="NCBI Taxonomy" id="254247"/>
    <lineage>
        <taxon>Bacteria</taxon>
        <taxon>Pseudomonadati</taxon>
        <taxon>Pseudomonadota</taxon>
        <taxon>Gammaproteobacteria</taxon>
        <taxon>Legionellales</taxon>
        <taxon>Coxiellaceae</taxon>
        <taxon>Aquicella</taxon>
    </lineage>
</organism>
<dbReference type="RefSeq" id="WP_148339045.1">
    <property type="nucleotide sequence ID" value="NZ_LR699119.1"/>
</dbReference>
<reference evidence="4 5" key="1">
    <citation type="submission" date="2019-08" db="EMBL/GenBank/DDBJ databases">
        <authorList>
            <person name="Guy L."/>
        </authorList>
    </citation>
    <scope>NUCLEOTIDE SEQUENCE [LARGE SCALE GENOMIC DNA]</scope>
    <source>
        <strain evidence="4 5">SGT-108</strain>
    </source>
</reference>
<dbReference type="AlphaFoldDB" id="A0A5E4PHG5"/>
<dbReference type="InterPro" id="IPR036291">
    <property type="entry name" value="NAD(P)-bd_dom_sf"/>
</dbReference>
<evidence type="ECO:0000256" key="2">
    <source>
        <dbReference type="ARBA" id="ARBA00023002"/>
    </source>
</evidence>
<dbReference type="SUPFAM" id="SSF51735">
    <property type="entry name" value="NAD(P)-binding Rossmann-fold domains"/>
    <property type="match status" value="1"/>
</dbReference>
<proteinExistence type="inferred from homology"/>
<dbReference type="PRINTS" id="PR00081">
    <property type="entry name" value="GDHRDH"/>
</dbReference>
<dbReference type="PRINTS" id="PR00080">
    <property type="entry name" value="SDRFAMILY"/>
</dbReference>
<dbReference type="NCBIfam" id="NF006114">
    <property type="entry name" value="PRK08263.1"/>
    <property type="match status" value="1"/>
</dbReference>
<evidence type="ECO:0000256" key="3">
    <source>
        <dbReference type="RuleBase" id="RU000363"/>
    </source>
</evidence>
<evidence type="ECO:0000256" key="1">
    <source>
        <dbReference type="ARBA" id="ARBA00006484"/>
    </source>
</evidence>
<dbReference type="NCBIfam" id="NF004824">
    <property type="entry name" value="PRK06180.1"/>
    <property type="match status" value="1"/>
</dbReference>
<dbReference type="EMBL" id="LR699119">
    <property type="protein sequence ID" value="VVC75766.1"/>
    <property type="molecule type" value="Genomic_DNA"/>
</dbReference>
<name>A0A5E4PHG5_9COXI</name>
<dbReference type="CDD" id="cd05374">
    <property type="entry name" value="17beta-HSD-like_SDR_c"/>
    <property type="match status" value="1"/>
</dbReference>
<dbReference type="PANTHER" id="PTHR43976:SF16">
    <property type="entry name" value="SHORT-CHAIN DEHYDROGENASE_REDUCTASE FAMILY PROTEIN"/>
    <property type="match status" value="1"/>
</dbReference>
<keyword evidence="5" id="KW-1185">Reference proteome</keyword>